<sequence>MPLDPLSSRSSLTMGVEEEFLLVDARTFEAAAVARRVLADADDGSGTMHMEASRYQVESASPIASTAEELHGQLLRLRRGFAEAAAARGCRLVACATPVLRRTGEPLLDDISRRHEQRARFGALTETLVNCGCHVHVGSLDLAEAVSAVDHLRPWLPTLVAISANSPFLDGTDTGHASWRAVAGAEWPCAGIPPRLGTPERYRRLLDTLIASGTIMDAKMVYWDARPSMTWPTVEIRASDVCPTVEGAVLQAVLTRALVHAALRAGREGLPAPDVSDEVLKLARWRAARDGLEGQAVDPRTAELVPAHALVDDLIMHVQDDLRAAGDLEYVASAVGRLRRDGSGAFRQRKVFEQRHRFTDVVRHLADLTEARETS</sequence>
<dbReference type="PANTHER" id="PTHR36510">
    <property type="entry name" value="GLUTAMATE--CYSTEINE LIGASE 2-RELATED"/>
    <property type="match status" value="1"/>
</dbReference>
<protein>
    <recommendedName>
        <fullName evidence="5">Putative glutamate--cysteine ligase 2</fullName>
        <ecNumber evidence="5">6.3.2.2</ecNumber>
    </recommendedName>
    <alternativeName>
        <fullName evidence="5">Gamma-glutamylcysteine synthetase 2</fullName>
        <shortName evidence="5">GCS 2</shortName>
        <shortName evidence="5">Gamma-GCS 2</shortName>
    </alternativeName>
</protein>
<evidence type="ECO:0000313" key="6">
    <source>
        <dbReference type="EMBL" id="MFC4911037.1"/>
    </source>
</evidence>
<dbReference type="GO" id="GO:0004357">
    <property type="term" value="F:glutamate-cysteine ligase activity"/>
    <property type="evidence" value="ECO:0007669"/>
    <property type="project" value="UniProtKB-EC"/>
</dbReference>
<comment type="caution">
    <text evidence="6">The sequence shown here is derived from an EMBL/GenBank/DDBJ whole genome shotgun (WGS) entry which is preliminary data.</text>
</comment>
<evidence type="ECO:0000313" key="7">
    <source>
        <dbReference type="Proteomes" id="UP001595872"/>
    </source>
</evidence>
<gene>
    <name evidence="6" type="ORF">ACFPCY_27265</name>
</gene>
<dbReference type="InterPro" id="IPR014746">
    <property type="entry name" value="Gln_synth/guanido_kin_cat_dom"/>
</dbReference>
<dbReference type="Gene3D" id="3.30.590.20">
    <property type="match status" value="1"/>
</dbReference>
<organism evidence="6 7">
    <name type="scientific">Actinomadura gamaensis</name>
    <dbReference type="NCBI Taxonomy" id="1763541"/>
    <lineage>
        <taxon>Bacteria</taxon>
        <taxon>Bacillati</taxon>
        <taxon>Actinomycetota</taxon>
        <taxon>Actinomycetes</taxon>
        <taxon>Streptosporangiales</taxon>
        <taxon>Thermomonosporaceae</taxon>
        <taxon>Actinomadura</taxon>
    </lineage>
</organism>
<dbReference type="Proteomes" id="UP001595872">
    <property type="component" value="Unassembled WGS sequence"/>
</dbReference>
<keyword evidence="3 5" id="KW-0067">ATP-binding</keyword>
<reference evidence="7" key="1">
    <citation type="journal article" date="2019" name="Int. J. Syst. Evol. Microbiol.">
        <title>The Global Catalogue of Microorganisms (GCM) 10K type strain sequencing project: providing services to taxonomists for standard genome sequencing and annotation.</title>
        <authorList>
            <consortium name="The Broad Institute Genomics Platform"/>
            <consortium name="The Broad Institute Genome Sequencing Center for Infectious Disease"/>
            <person name="Wu L."/>
            <person name="Ma J."/>
        </authorList>
    </citation>
    <scope>NUCLEOTIDE SEQUENCE [LARGE SCALE GENOMIC DNA]</scope>
    <source>
        <strain evidence="7">KLKA75</strain>
    </source>
</reference>
<proteinExistence type="inferred from homology"/>
<dbReference type="NCBIfam" id="NF010041">
    <property type="entry name" value="PRK13517.1-1"/>
    <property type="match status" value="1"/>
</dbReference>
<dbReference type="NCBIfam" id="TIGR02050">
    <property type="entry name" value="gshA_cyan_rel"/>
    <property type="match status" value="1"/>
</dbReference>
<keyword evidence="1 5" id="KW-0436">Ligase</keyword>
<dbReference type="EC" id="6.3.2.2" evidence="5"/>
<dbReference type="Pfam" id="PF04107">
    <property type="entry name" value="GCS2"/>
    <property type="match status" value="1"/>
</dbReference>
<dbReference type="InterPro" id="IPR006336">
    <property type="entry name" value="GCS2"/>
</dbReference>
<comment type="catalytic activity">
    <reaction evidence="4 5">
        <text>L-cysteine + L-glutamate + ATP = gamma-L-glutamyl-L-cysteine + ADP + phosphate + H(+)</text>
        <dbReference type="Rhea" id="RHEA:13285"/>
        <dbReference type="ChEBI" id="CHEBI:15378"/>
        <dbReference type="ChEBI" id="CHEBI:29985"/>
        <dbReference type="ChEBI" id="CHEBI:30616"/>
        <dbReference type="ChEBI" id="CHEBI:35235"/>
        <dbReference type="ChEBI" id="CHEBI:43474"/>
        <dbReference type="ChEBI" id="CHEBI:58173"/>
        <dbReference type="ChEBI" id="CHEBI:456216"/>
        <dbReference type="EC" id="6.3.2.2"/>
    </reaction>
</comment>
<keyword evidence="7" id="KW-1185">Reference proteome</keyword>
<evidence type="ECO:0000256" key="5">
    <source>
        <dbReference type="HAMAP-Rule" id="MF_01609"/>
    </source>
</evidence>
<dbReference type="InterPro" id="IPR050141">
    <property type="entry name" value="GCL_type2/YbdK_subfam"/>
</dbReference>
<dbReference type="InterPro" id="IPR011793">
    <property type="entry name" value="YbdK"/>
</dbReference>
<comment type="similarity">
    <text evidence="5">Belongs to the glutamate--cysteine ligase type 2 family. YbdK subfamily.</text>
</comment>
<evidence type="ECO:0000256" key="4">
    <source>
        <dbReference type="ARBA" id="ARBA00048819"/>
    </source>
</evidence>
<dbReference type="EMBL" id="JBHSIT010000008">
    <property type="protein sequence ID" value="MFC4911037.1"/>
    <property type="molecule type" value="Genomic_DNA"/>
</dbReference>
<comment type="function">
    <text evidence="5">ATP-dependent carboxylate-amine ligase which exhibits weak glutamate--cysteine ligase activity.</text>
</comment>
<evidence type="ECO:0000256" key="2">
    <source>
        <dbReference type="ARBA" id="ARBA00022741"/>
    </source>
</evidence>
<dbReference type="PANTHER" id="PTHR36510:SF1">
    <property type="entry name" value="GLUTAMATE--CYSTEINE LIGASE 2-RELATED"/>
    <property type="match status" value="1"/>
</dbReference>
<dbReference type="RefSeq" id="WP_378259684.1">
    <property type="nucleotide sequence ID" value="NZ_JBHSIT010000008.1"/>
</dbReference>
<keyword evidence="2 5" id="KW-0547">Nucleotide-binding</keyword>
<accession>A0ABV9U3U1</accession>
<name>A0ABV9U3U1_9ACTN</name>
<dbReference type="HAMAP" id="MF_01609">
    <property type="entry name" value="Glu_cys_ligase_2"/>
    <property type="match status" value="1"/>
</dbReference>
<evidence type="ECO:0000256" key="3">
    <source>
        <dbReference type="ARBA" id="ARBA00022840"/>
    </source>
</evidence>
<dbReference type="SUPFAM" id="SSF55931">
    <property type="entry name" value="Glutamine synthetase/guanido kinase"/>
    <property type="match status" value="1"/>
</dbReference>
<evidence type="ECO:0000256" key="1">
    <source>
        <dbReference type="ARBA" id="ARBA00022598"/>
    </source>
</evidence>